<evidence type="ECO:0000313" key="2">
    <source>
        <dbReference type="EMBL" id="GCF13880.1"/>
    </source>
</evidence>
<dbReference type="AlphaFoldDB" id="A0A4C2EKR0"/>
<evidence type="ECO:0000313" key="3">
    <source>
        <dbReference type="Proteomes" id="UP000304382"/>
    </source>
</evidence>
<proteinExistence type="predicted"/>
<protein>
    <submittedName>
        <fullName evidence="2">Uncharacterized protein</fullName>
    </submittedName>
</protein>
<organism evidence="2 3">
    <name type="scientific">Haloarcula mannanilytica</name>
    <dbReference type="NCBI Taxonomy" id="2509225"/>
    <lineage>
        <taxon>Archaea</taxon>
        <taxon>Methanobacteriati</taxon>
        <taxon>Methanobacteriota</taxon>
        <taxon>Stenosarchaea group</taxon>
        <taxon>Halobacteria</taxon>
        <taxon>Halobacteriales</taxon>
        <taxon>Haloarculaceae</taxon>
        <taxon>Haloarcula</taxon>
    </lineage>
</organism>
<dbReference type="EMBL" id="BIXZ01000002">
    <property type="protein sequence ID" value="GCF13880.1"/>
    <property type="molecule type" value="Genomic_DNA"/>
</dbReference>
<dbReference type="Proteomes" id="UP000304382">
    <property type="component" value="Unassembled WGS sequence"/>
</dbReference>
<sequence length="71" mass="7804">MNPDMDSDTRSTSEVTAATDTDEPALPAVVRSRPDGSERLICYAPDVETTDVEDQWLSVDADFPVSTLLMR</sequence>
<evidence type="ECO:0000256" key="1">
    <source>
        <dbReference type="SAM" id="MobiDB-lite"/>
    </source>
</evidence>
<accession>A0A4C2EKR0</accession>
<feature type="region of interest" description="Disordered" evidence="1">
    <location>
        <begin position="1"/>
        <end position="33"/>
    </location>
</feature>
<gene>
    <name evidence="2" type="ORF">Harman_18150</name>
</gene>
<feature type="compositionally biased region" description="Polar residues" evidence="1">
    <location>
        <begin position="10"/>
        <end position="19"/>
    </location>
</feature>
<comment type="caution">
    <text evidence="2">The sequence shown here is derived from an EMBL/GenBank/DDBJ whole genome shotgun (WGS) entry which is preliminary data.</text>
</comment>
<keyword evidence="3" id="KW-1185">Reference proteome</keyword>
<reference evidence="2 3" key="1">
    <citation type="submission" date="2019-02" db="EMBL/GenBank/DDBJ databases">
        <title>Haloarcula mannanilyticum sp. nov., a mannan degrading haloarchaeon isolated from commercial salt.</title>
        <authorList>
            <person name="Enomoto S."/>
            <person name="Shimane Y."/>
            <person name="Kamekura M."/>
            <person name="Ito T."/>
            <person name="Moriya O."/>
            <person name="Ihara K."/>
            <person name="Takahashi-Ando N."/>
            <person name="Fukushima Y."/>
            <person name="Yoshida Y."/>
            <person name="Usama R."/>
            <person name="Takai K."/>
            <person name="Minegishi H."/>
        </authorList>
    </citation>
    <scope>NUCLEOTIDE SEQUENCE [LARGE SCALE GENOMIC DNA]</scope>
    <source>
        <strain evidence="2 3">MD130-1</strain>
    </source>
</reference>
<name>A0A4C2EKR0_9EURY</name>